<name>A0AAD4MQY6_9BILA</name>
<dbReference type="EMBL" id="JAKKPZ010000120">
    <property type="protein sequence ID" value="KAI1701384.1"/>
    <property type="molecule type" value="Genomic_DNA"/>
</dbReference>
<feature type="chain" id="PRO_5042068180" description="SRR1-like domain-containing protein" evidence="1">
    <location>
        <begin position="20"/>
        <end position="332"/>
    </location>
</feature>
<reference evidence="3" key="1">
    <citation type="submission" date="2022-01" db="EMBL/GenBank/DDBJ databases">
        <title>Genome Sequence Resource for Two Populations of Ditylenchus destructor, the Migratory Endoparasitic Phytonematode.</title>
        <authorList>
            <person name="Zhang H."/>
            <person name="Lin R."/>
            <person name="Xie B."/>
        </authorList>
    </citation>
    <scope>NUCLEOTIDE SEQUENCE</scope>
    <source>
        <strain evidence="3">BazhouSP</strain>
    </source>
</reference>
<accession>A0AAD4MQY6</accession>
<protein>
    <recommendedName>
        <fullName evidence="2">SRR1-like domain-containing protein</fullName>
    </recommendedName>
</protein>
<evidence type="ECO:0000259" key="2">
    <source>
        <dbReference type="Pfam" id="PF07985"/>
    </source>
</evidence>
<proteinExistence type="predicted"/>
<organism evidence="3 4">
    <name type="scientific">Ditylenchus destructor</name>
    <dbReference type="NCBI Taxonomy" id="166010"/>
    <lineage>
        <taxon>Eukaryota</taxon>
        <taxon>Metazoa</taxon>
        <taxon>Ecdysozoa</taxon>
        <taxon>Nematoda</taxon>
        <taxon>Chromadorea</taxon>
        <taxon>Rhabditida</taxon>
        <taxon>Tylenchina</taxon>
        <taxon>Tylenchomorpha</taxon>
        <taxon>Sphaerularioidea</taxon>
        <taxon>Anguinidae</taxon>
        <taxon>Anguininae</taxon>
        <taxon>Ditylenchus</taxon>
    </lineage>
</organism>
<dbReference type="AlphaFoldDB" id="A0AAD4MQY6"/>
<dbReference type="Pfam" id="PF07985">
    <property type="entry name" value="SRR1"/>
    <property type="match status" value="1"/>
</dbReference>
<dbReference type="Proteomes" id="UP001201812">
    <property type="component" value="Unassembled WGS sequence"/>
</dbReference>
<evidence type="ECO:0000256" key="1">
    <source>
        <dbReference type="SAM" id="SignalP"/>
    </source>
</evidence>
<keyword evidence="4" id="KW-1185">Reference proteome</keyword>
<evidence type="ECO:0000313" key="3">
    <source>
        <dbReference type="EMBL" id="KAI1701384.1"/>
    </source>
</evidence>
<keyword evidence="1" id="KW-0732">Signal</keyword>
<gene>
    <name evidence="3" type="ORF">DdX_16138</name>
</gene>
<feature type="signal peptide" evidence="1">
    <location>
        <begin position="1"/>
        <end position="19"/>
    </location>
</feature>
<dbReference type="InterPro" id="IPR012942">
    <property type="entry name" value="SRR1-like"/>
</dbReference>
<sequence>MHYFTIFCAVFVFIPLVELFYVRQWPQAGATAYWRQCPANTFPMNRTAQWPVNRAAQCPVNITWGGYGGGYATMGGKSSGRSMGARCPNDYTTMLKFANRKLARYGSFVKPILKAVGKALRGRTLDFVRLIGTGTMNPKMSNGYKGSVYQIALALQIFNRFKHSGTKVLYQELVMGPGERNFWSKYGRALMGNETELTRIPTGATPKRGVTLLYVIGAPTELIEQLLQAYRSFLGKIMFITDDITLMDETFLGYRPGSNFTRIRALSARQSLLHFKLMSCHKQHDVIRRIFVARMLSLQMCVRLPGRLYRLQTVHTYGRHEGVIKGEIKGVE</sequence>
<feature type="domain" description="SRR1-like" evidence="2">
    <location>
        <begin position="125"/>
        <end position="251"/>
    </location>
</feature>
<evidence type="ECO:0000313" key="4">
    <source>
        <dbReference type="Proteomes" id="UP001201812"/>
    </source>
</evidence>
<comment type="caution">
    <text evidence="3">The sequence shown here is derived from an EMBL/GenBank/DDBJ whole genome shotgun (WGS) entry which is preliminary data.</text>
</comment>